<accession>A0A1Y1WAT5</accession>
<sequence>MPSATPLKPIVGLFKRRVTRDLGIGLGGGLVVATVYWHYFDKHLQRVDNYYAKNGRASEK</sequence>
<organism evidence="2 3">
    <name type="scientific">Linderina pennispora</name>
    <dbReference type="NCBI Taxonomy" id="61395"/>
    <lineage>
        <taxon>Eukaryota</taxon>
        <taxon>Fungi</taxon>
        <taxon>Fungi incertae sedis</taxon>
        <taxon>Zoopagomycota</taxon>
        <taxon>Kickxellomycotina</taxon>
        <taxon>Kickxellomycetes</taxon>
        <taxon>Kickxellales</taxon>
        <taxon>Kickxellaceae</taxon>
        <taxon>Linderina</taxon>
    </lineage>
</organism>
<proteinExistence type="predicted"/>
<dbReference type="GeneID" id="63803859"/>
<dbReference type="EMBL" id="MCFD01000005">
    <property type="protein sequence ID" value="ORX70552.1"/>
    <property type="molecule type" value="Genomic_DNA"/>
</dbReference>
<comment type="caution">
    <text evidence="2">The sequence shown here is derived from an EMBL/GenBank/DDBJ whole genome shotgun (WGS) entry which is preliminary data.</text>
</comment>
<evidence type="ECO:0000256" key="1">
    <source>
        <dbReference type="SAM" id="Phobius"/>
    </source>
</evidence>
<gene>
    <name evidence="2" type="ORF">DL89DRAFT_266757</name>
</gene>
<keyword evidence="1" id="KW-0812">Transmembrane</keyword>
<name>A0A1Y1WAT5_9FUNG</name>
<dbReference type="OrthoDB" id="2317211at2759"/>
<reference evidence="2 3" key="1">
    <citation type="submission" date="2016-07" db="EMBL/GenBank/DDBJ databases">
        <title>Pervasive Adenine N6-methylation of Active Genes in Fungi.</title>
        <authorList>
            <consortium name="DOE Joint Genome Institute"/>
            <person name="Mondo S.J."/>
            <person name="Dannebaum R.O."/>
            <person name="Kuo R.C."/>
            <person name="Labutti K."/>
            <person name="Haridas S."/>
            <person name="Kuo A."/>
            <person name="Salamov A."/>
            <person name="Ahrendt S.R."/>
            <person name="Lipzen A."/>
            <person name="Sullivan W."/>
            <person name="Andreopoulos W.B."/>
            <person name="Clum A."/>
            <person name="Lindquist E."/>
            <person name="Daum C."/>
            <person name="Ramamoorthy G.K."/>
            <person name="Gryganskyi A."/>
            <person name="Culley D."/>
            <person name="Magnuson J.K."/>
            <person name="James T.Y."/>
            <person name="O'Malley M.A."/>
            <person name="Stajich J.E."/>
            <person name="Spatafora J.W."/>
            <person name="Visel A."/>
            <person name="Grigoriev I.V."/>
        </authorList>
    </citation>
    <scope>NUCLEOTIDE SEQUENCE [LARGE SCALE GENOMIC DNA]</scope>
    <source>
        <strain evidence="2 3">ATCC 12442</strain>
    </source>
</reference>
<keyword evidence="1" id="KW-0472">Membrane</keyword>
<dbReference type="Proteomes" id="UP000193922">
    <property type="component" value="Unassembled WGS sequence"/>
</dbReference>
<evidence type="ECO:0008006" key="4">
    <source>
        <dbReference type="Google" id="ProtNLM"/>
    </source>
</evidence>
<dbReference type="RefSeq" id="XP_040744131.1">
    <property type="nucleotide sequence ID" value="XM_040887211.1"/>
</dbReference>
<feature type="transmembrane region" description="Helical" evidence="1">
    <location>
        <begin position="21"/>
        <end position="40"/>
    </location>
</feature>
<evidence type="ECO:0000313" key="3">
    <source>
        <dbReference type="Proteomes" id="UP000193922"/>
    </source>
</evidence>
<keyword evidence="1" id="KW-1133">Transmembrane helix</keyword>
<protein>
    <recommendedName>
        <fullName evidence="4">Cytochrome c oxidase polypeptide VIIA</fullName>
    </recommendedName>
</protein>
<evidence type="ECO:0000313" key="2">
    <source>
        <dbReference type="EMBL" id="ORX70552.1"/>
    </source>
</evidence>
<keyword evidence="3" id="KW-1185">Reference proteome</keyword>
<dbReference type="AlphaFoldDB" id="A0A1Y1WAT5"/>